<feature type="chain" id="PRO_5039266508" evidence="2">
    <location>
        <begin position="21"/>
        <end position="706"/>
    </location>
</feature>
<dbReference type="RefSeq" id="WP_104913265.1">
    <property type="nucleotide sequence ID" value="NZ_CP026923.1"/>
</dbReference>
<keyword evidence="4" id="KW-1185">Reference proteome</keyword>
<protein>
    <submittedName>
        <fullName evidence="3">Uncharacterized protein</fullName>
    </submittedName>
</protein>
<dbReference type="Proteomes" id="UP000243077">
    <property type="component" value="Chromosome"/>
</dbReference>
<dbReference type="EMBL" id="CP026923">
    <property type="protein sequence ID" value="AVG23692.1"/>
    <property type="molecule type" value="Genomic_DNA"/>
</dbReference>
<gene>
    <name evidence="3" type="ORF">C3B54_11710</name>
</gene>
<feature type="signal peptide" evidence="2">
    <location>
        <begin position="1"/>
        <end position="20"/>
    </location>
</feature>
<keyword evidence="1" id="KW-0472">Membrane</keyword>
<dbReference type="AlphaFoldDB" id="A0A2L2BQ09"/>
<reference evidence="3 4" key="1">
    <citation type="submission" date="2018-02" db="EMBL/GenBank/DDBJ databases">
        <title>Complete genome of the streamlined marine actinobacterium Pontimonas salivibrio CL-TW6 adapted to coastal planktonic lifestype.</title>
        <authorList>
            <person name="Cho B.C."/>
            <person name="Hardies S.C."/>
            <person name="Jang G.I."/>
            <person name="Hwang C.Y."/>
        </authorList>
    </citation>
    <scope>NUCLEOTIDE SEQUENCE [LARGE SCALE GENOMIC DNA]</scope>
    <source>
        <strain evidence="3 4">CL-TW6</strain>
    </source>
</reference>
<keyword evidence="1" id="KW-1133">Transmembrane helix</keyword>
<keyword evidence="1" id="KW-0812">Transmembrane</keyword>
<sequence length="706" mass="72306">MKKILSLVAISALALTGITALEQEAGAAADPASLSLTCTSNTTLVSSLSDEFPAGAPYVISALIGDDIDVTASGTSTDDDCDFANVSGNAALTITGGGTVEGGTSTAANELDVANSGAFTITPVTGDAVTVYVDACSLSGSGITSDPWLVGTAADFKSVGAESSTAGENSCSLAGHYLQTASLTGVDTSSVGDSDWIVDGVFTGTYDGDHYSISYFSGGGSATFQGRSPVFDELGSGGVIKRLNLTGHIKGDSTRNASLVEYLVGGTISEVRSSVWLEVEDSNALIGGLAAVTGSSSVVSDASSRIQYSKYSGRIDWVDDGTGDVEGPTIGGLVGMVVGTGTTELRDSYSLASISYDSGDLTGTDPDTAIYAGGLVGSDGETDLAAFNTDDGDRTFSASEVRIVRSYFAGSFSNLCEGSAADCNTDSPSHVFTGGLFGVSEDLDDADDLLVSAFWLSSSASNAVGEIVDAGTQPLDYTAATPALPEAPGLSATLLKTVSTFQSEEGSTTGSPSGDADLLVASSTGTLAEQDYRWAIESGNIQTFVPSDYTSEANYLTRQLFSDTSVSQSYRREGAGDLTVHGGDDPESVTGYPTLGRVWEVCSNSNSGYPFLVWEELDCSATGGGSDDDDDDESSESSAAALGLTEAEYLAFLASGLTLEQFKAARLAATGPSNETMALGFYSTVLLVGMGLVLLWGYRRQRAESS</sequence>
<evidence type="ECO:0000256" key="2">
    <source>
        <dbReference type="SAM" id="SignalP"/>
    </source>
</evidence>
<accession>A0A2L2BQ09</accession>
<evidence type="ECO:0000313" key="4">
    <source>
        <dbReference type="Proteomes" id="UP000243077"/>
    </source>
</evidence>
<organism evidence="3 4">
    <name type="scientific">Pontimonas salivibrio</name>
    <dbReference type="NCBI Taxonomy" id="1159327"/>
    <lineage>
        <taxon>Bacteria</taxon>
        <taxon>Bacillati</taxon>
        <taxon>Actinomycetota</taxon>
        <taxon>Actinomycetes</taxon>
        <taxon>Micrococcales</taxon>
        <taxon>Microbacteriaceae</taxon>
        <taxon>Pontimonas</taxon>
    </lineage>
</organism>
<evidence type="ECO:0000256" key="1">
    <source>
        <dbReference type="SAM" id="Phobius"/>
    </source>
</evidence>
<name>A0A2L2BQ09_9MICO</name>
<feature type="transmembrane region" description="Helical" evidence="1">
    <location>
        <begin position="679"/>
        <end position="698"/>
    </location>
</feature>
<proteinExistence type="predicted"/>
<dbReference type="KEGG" id="psai:C3B54_11710"/>
<keyword evidence="2" id="KW-0732">Signal</keyword>
<evidence type="ECO:0000313" key="3">
    <source>
        <dbReference type="EMBL" id="AVG23692.1"/>
    </source>
</evidence>